<accession>A0A6M3X5U6</accession>
<evidence type="ECO:0000313" key="1">
    <source>
        <dbReference type="EMBL" id="QJH92837.1"/>
    </source>
</evidence>
<protein>
    <submittedName>
        <fullName evidence="1">Uncharacterized protein</fullName>
    </submittedName>
</protein>
<reference evidence="1" key="1">
    <citation type="submission" date="2020-03" db="EMBL/GenBank/DDBJ databases">
        <title>The deep terrestrial virosphere.</title>
        <authorList>
            <person name="Holmfeldt K."/>
            <person name="Nilsson E."/>
            <person name="Simone D."/>
            <person name="Lopez-Fernandez M."/>
            <person name="Wu X."/>
            <person name="de Brujin I."/>
            <person name="Lundin D."/>
            <person name="Andersson A."/>
            <person name="Bertilsson S."/>
            <person name="Dopson M."/>
        </authorList>
    </citation>
    <scope>NUCLEOTIDE SEQUENCE</scope>
    <source>
        <strain evidence="1">MM171A02306</strain>
    </source>
</reference>
<dbReference type="EMBL" id="MT143925">
    <property type="protein sequence ID" value="QJH92837.1"/>
    <property type="molecule type" value="Genomic_DNA"/>
</dbReference>
<proteinExistence type="predicted"/>
<name>A0A6M3X5U6_9ZZZZ</name>
<sequence length="79" mass="9048">MLSNADSKGGKMKIHLRADSANGEHTTFTVFMNGANCGQLRMREEEAIFFHEVVLRSTYKLPHDEYISSGHWFEEKEGE</sequence>
<dbReference type="AlphaFoldDB" id="A0A6M3X5U6"/>
<organism evidence="1">
    <name type="scientific">viral metagenome</name>
    <dbReference type="NCBI Taxonomy" id="1070528"/>
    <lineage>
        <taxon>unclassified sequences</taxon>
        <taxon>metagenomes</taxon>
        <taxon>organismal metagenomes</taxon>
    </lineage>
</organism>
<gene>
    <name evidence="1" type="ORF">MM171A02306_0004</name>
</gene>